<evidence type="ECO:0000313" key="5">
    <source>
        <dbReference type="EMBL" id="CAA6819685.1"/>
    </source>
</evidence>
<feature type="domain" description="23S rRNA (guanine(745)-N(1))-methyltransferase N-terminal" evidence="4">
    <location>
        <begin position="47"/>
        <end position="88"/>
    </location>
</feature>
<feature type="binding site" evidence="1">
    <location>
        <position position="51"/>
    </location>
    <ligand>
        <name>Zn(2+)</name>
        <dbReference type="ChEBI" id="CHEBI:29105"/>
    </ligand>
</feature>
<keyword evidence="1" id="KW-0479">Metal-binding</keyword>
<accession>A0A6S6TK78</accession>
<dbReference type="GO" id="GO:0008168">
    <property type="term" value="F:methyltransferase activity"/>
    <property type="evidence" value="ECO:0007669"/>
    <property type="project" value="InterPro"/>
</dbReference>
<dbReference type="Pfam" id="PF13847">
    <property type="entry name" value="Methyltransf_31"/>
    <property type="match status" value="1"/>
</dbReference>
<dbReference type="PANTHER" id="PTHR43460">
    <property type="entry name" value="METHYLTRANSFERASE"/>
    <property type="match status" value="1"/>
</dbReference>
<dbReference type="InterPro" id="IPR029063">
    <property type="entry name" value="SAM-dependent_MTases_sf"/>
</dbReference>
<dbReference type="SUPFAM" id="SSF53335">
    <property type="entry name" value="S-adenosyl-L-methionine-dependent methyltransferases"/>
    <property type="match status" value="1"/>
</dbReference>
<dbReference type="GO" id="GO:0046872">
    <property type="term" value="F:metal ion binding"/>
    <property type="evidence" value="ECO:0007669"/>
    <property type="project" value="UniProtKB-KW"/>
</dbReference>
<feature type="binding site" evidence="2">
    <location>
        <position position="228"/>
    </location>
    <ligand>
        <name>S-adenosyl-L-methionine</name>
        <dbReference type="ChEBI" id="CHEBI:59789"/>
    </ligand>
</feature>
<dbReference type="InterPro" id="IPR052939">
    <property type="entry name" value="23S_rRNA_MeTrnsfrase_RlmA"/>
</dbReference>
<dbReference type="AlphaFoldDB" id="A0A6S6TK78"/>
<dbReference type="InterPro" id="IPR025714">
    <property type="entry name" value="Methyltranfer_dom"/>
</dbReference>
<dbReference type="InterPro" id="IPR048647">
    <property type="entry name" value="RlmA_N"/>
</dbReference>
<dbReference type="EMBL" id="CACVAT010000330">
    <property type="protein sequence ID" value="CAA6819685.1"/>
    <property type="molecule type" value="Genomic_DNA"/>
</dbReference>
<evidence type="ECO:0000256" key="1">
    <source>
        <dbReference type="PIRSR" id="PIRSR018249-1"/>
    </source>
</evidence>
<gene>
    <name evidence="5" type="ORF">HELGO_WM15347</name>
</gene>
<dbReference type="Pfam" id="PF21302">
    <property type="entry name" value="Zn_ribbon_RlmA"/>
    <property type="match status" value="1"/>
</dbReference>
<protein>
    <submittedName>
        <fullName evidence="5">Uncharacterized protein</fullName>
    </submittedName>
</protein>
<dbReference type="PANTHER" id="PTHR43460:SF1">
    <property type="entry name" value="METHYLTRANSFERASE TYPE 11 DOMAIN-CONTAINING PROTEIN"/>
    <property type="match status" value="1"/>
</dbReference>
<feature type="binding site" evidence="1">
    <location>
        <position position="68"/>
    </location>
    <ligand>
        <name>Zn(2+)</name>
        <dbReference type="ChEBI" id="CHEBI:29105"/>
    </ligand>
</feature>
<dbReference type="Gene3D" id="3.40.50.150">
    <property type="entry name" value="Vaccinia Virus protein VP39"/>
    <property type="match status" value="1"/>
</dbReference>
<keyword evidence="1" id="KW-0862">Zinc</keyword>
<evidence type="ECO:0000259" key="3">
    <source>
        <dbReference type="Pfam" id="PF13847"/>
    </source>
</evidence>
<proteinExistence type="predicted"/>
<dbReference type="CDD" id="cd02440">
    <property type="entry name" value="AdoMet_MTases"/>
    <property type="match status" value="1"/>
</dbReference>
<keyword evidence="2" id="KW-0949">S-adenosyl-L-methionine</keyword>
<evidence type="ECO:0000256" key="2">
    <source>
        <dbReference type="PIRSR" id="PIRSR018249-2"/>
    </source>
</evidence>
<feature type="binding site" evidence="1">
    <location>
        <position position="48"/>
    </location>
    <ligand>
        <name>Zn(2+)</name>
        <dbReference type="ChEBI" id="CHEBI:29105"/>
    </ligand>
</feature>
<evidence type="ECO:0000259" key="4">
    <source>
        <dbReference type="Pfam" id="PF21302"/>
    </source>
</evidence>
<feature type="binding site" evidence="1">
    <location>
        <position position="64"/>
    </location>
    <ligand>
        <name>Zn(2+)</name>
        <dbReference type="ChEBI" id="CHEBI:29105"/>
    </ligand>
</feature>
<organism evidence="5">
    <name type="scientific">uncultured Thiotrichaceae bacterium</name>
    <dbReference type="NCBI Taxonomy" id="298394"/>
    <lineage>
        <taxon>Bacteria</taxon>
        <taxon>Pseudomonadati</taxon>
        <taxon>Pseudomonadota</taxon>
        <taxon>Gammaproteobacteria</taxon>
        <taxon>Thiotrichales</taxon>
        <taxon>Thiotrichaceae</taxon>
        <taxon>environmental samples</taxon>
    </lineage>
</organism>
<dbReference type="PIRSF" id="PIRSF018249">
    <property type="entry name" value="MyrA_prd"/>
    <property type="match status" value="1"/>
</dbReference>
<reference evidence="5" key="1">
    <citation type="submission" date="2020-01" db="EMBL/GenBank/DDBJ databases">
        <authorList>
            <person name="Meier V. D."/>
            <person name="Meier V D."/>
        </authorList>
    </citation>
    <scope>NUCLEOTIDE SEQUENCE</scope>
    <source>
        <strain evidence="5">HLG_WM_MAG_09</strain>
    </source>
</reference>
<feature type="binding site" evidence="2">
    <location>
        <position position="110"/>
    </location>
    <ligand>
        <name>S-adenosyl-L-methionine</name>
        <dbReference type="ChEBI" id="CHEBI:59789"/>
    </ligand>
</feature>
<name>A0A6S6TK78_9GAMM</name>
<sequence length="317" mass="35508">MKDVWSQVKLKGKPERVVETTTKPDVTPVAPPTPVQVVEELEASCWTCPVCRLPLHTNGRNFQCNKRHSFDKAKEGYTNLLLSNKKNSAEPGDSKDMLVGRRAFLERGFYDPMADKLAELIQQTFPDNKALNILDAGCGEGYYLGRLSEQLAVDHQFMGIDISRAAMRMAGKRYKAMQFAVASSYELPVADKSVDVLLRVFAPVSDEEVARVLKPGGLYLWVHPGEQHLFELRAHIYDQPQPHTVADDKLKTESLAWQSTEVVKYPLHLPDSDAVKGLLSMTPYYWAASKEKQAACEALPELSLMADFRVSVLRKVG</sequence>
<feature type="binding site" evidence="2">
    <location>
        <begin position="140"/>
        <end position="141"/>
    </location>
    <ligand>
        <name>S-adenosyl-L-methionine</name>
        <dbReference type="ChEBI" id="CHEBI:59789"/>
    </ligand>
</feature>
<feature type="domain" description="Methyltransferase" evidence="3">
    <location>
        <begin position="128"/>
        <end position="241"/>
    </location>
</feature>
<dbReference type="InterPro" id="IPR016718">
    <property type="entry name" value="rRNA_m1G-MeTrfase_A_prd"/>
</dbReference>